<dbReference type="PANTHER" id="PTHR11412:SF144">
    <property type="entry name" value="COMPLEMENT C4-B"/>
    <property type="match status" value="1"/>
</dbReference>
<dbReference type="PROSITE" id="PS50189">
    <property type="entry name" value="NTR"/>
    <property type="match status" value="1"/>
</dbReference>
<dbReference type="GO" id="GO:0004867">
    <property type="term" value="F:serine-type endopeptidase inhibitor activity"/>
    <property type="evidence" value="ECO:0007669"/>
    <property type="project" value="UniProtKB-KW"/>
</dbReference>
<evidence type="ECO:0000256" key="5">
    <source>
        <dbReference type="ARBA" id="ARBA00022729"/>
    </source>
</evidence>
<keyword evidence="5 10" id="KW-0732">Signal</keyword>
<evidence type="ECO:0000256" key="3">
    <source>
        <dbReference type="ARBA" id="ARBA00022525"/>
    </source>
</evidence>
<evidence type="ECO:0000259" key="11">
    <source>
        <dbReference type="PROSITE" id="PS01178"/>
    </source>
</evidence>
<dbReference type="CDD" id="cd02896">
    <property type="entry name" value="complement_C3_C4_C5"/>
    <property type="match status" value="1"/>
</dbReference>
<dbReference type="SMART" id="SM00643">
    <property type="entry name" value="C345C"/>
    <property type="match status" value="1"/>
</dbReference>
<dbReference type="InterPro" id="IPR009048">
    <property type="entry name" value="A-macroglobulin_rcpt-bd"/>
</dbReference>
<dbReference type="InterPro" id="IPR040839">
    <property type="entry name" value="MG4"/>
</dbReference>
<feature type="domain" description="NTR" evidence="12">
    <location>
        <begin position="1498"/>
        <end position="1642"/>
    </location>
</feature>
<dbReference type="SUPFAM" id="SSF48239">
    <property type="entry name" value="Terpenoid cyclases/Protein prenyltransferases"/>
    <property type="match status" value="1"/>
</dbReference>
<evidence type="ECO:0000313" key="13">
    <source>
        <dbReference type="EMBL" id="KAG9276091.1"/>
    </source>
</evidence>
<dbReference type="PANTHER" id="PTHR11412">
    <property type="entry name" value="MACROGLOBULIN / COMPLEMENT"/>
    <property type="match status" value="1"/>
</dbReference>
<dbReference type="InterPro" id="IPR011626">
    <property type="entry name" value="Alpha-macroglobulin_TED"/>
</dbReference>
<dbReference type="Pfam" id="PF17789">
    <property type="entry name" value="MG4"/>
    <property type="match status" value="1"/>
</dbReference>
<dbReference type="SMART" id="SM01361">
    <property type="entry name" value="A2M_recep"/>
    <property type="match status" value="1"/>
</dbReference>
<keyword evidence="8" id="KW-1015">Disulfide bond</keyword>
<feature type="signal peptide" evidence="10">
    <location>
        <begin position="1"/>
        <end position="22"/>
    </location>
</feature>
<evidence type="ECO:0000256" key="1">
    <source>
        <dbReference type="ARBA" id="ARBA00004613"/>
    </source>
</evidence>
<dbReference type="Gene3D" id="1.50.10.20">
    <property type="match status" value="1"/>
</dbReference>
<name>A0A8T2M538_ASTMX</name>
<keyword evidence="9" id="KW-0325">Glycoprotein</keyword>
<dbReference type="InterPro" id="IPR050473">
    <property type="entry name" value="A2M/Complement_sys"/>
</dbReference>
<dbReference type="Gene3D" id="1.20.91.20">
    <property type="entry name" value="Anaphylotoxins (complement system)"/>
    <property type="match status" value="1"/>
</dbReference>
<keyword evidence="6" id="KW-0722">Serine protease inhibitor</keyword>
<dbReference type="InterPro" id="IPR047565">
    <property type="entry name" value="Alpha-macroglob_thiol-ester_cl"/>
</dbReference>
<dbReference type="Proteomes" id="UP000752171">
    <property type="component" value="Unassembled WGS sequence"/>
</dbReference>
<comment type="caution">
    <text evidence="13">The sequence shown here is derived from an EMBL/GenBank/DDBJ whole genome shotgun (WGS) entry which is preliminary data.</text>
</comment>
<dbReference type="Gene3D" id="2.60.40.690">
    <property type="entry name" value="Alpha-macroglobulin, receptor-binding domain"/>
    <property type="match status" value="1"/>
</dbReference>
<evidence type="ECO:0000256" key="2">
    <source>
        <dbReference type="ARBA" id="ARBA00010952"/>
    </source>
</evidence>
<dbReference type="InterPro" id="IPR011625">
    <property type="entry name" value="A2M_N_BRD"/>
</dbReference>
<dbReference type="InterPro" id="IPR000020">
    <property type="entry name" value="Anaphylatoxin/fibulin"/>
</dbReference>
<dbReference type="InterPro" id="IPR001134">
    <property type="entry name" value="Netrin_domain"/>
</dbReference>
<dbReference type="Gene3D" id="2.60.120.1540">
    <property type="match status" value="1"/>
</dbReference>
<evidence type="ECO:0000256" key="7">
    <source>
        <dbReference type="ARBA" id="ARBA00022966"/>
    </source>
</evidence>
<dbReference type="Gene3D" id="2.40.50.120">
    <property type="match status" value="1"/>
</dbReference>
<dbReference type="SMART" id="SM00104">
    <property type="entry name" value="ANATO"/>
    <property type="match status" value="1"/>
</dbReference>
<dbReference type="InterPro" id="IPR008993">
    <property type="entry name" value="TIMP-like_OB-fold"/>
</dbReference>
<evidence type="ECO:0000256" key="9">
    <source>
        <dbReference type="ARBA" id="ARBA00023180"/>
    </source>
</evidence>
<dbReference type="InterPro" id="IPR013783">
    <property type="entry name" value="Ig-like_fold"/>
</dbReference>
<dbReference type="Gene3D" id="6.20.50.160">
    <property type="match status" value="1"/>
</dbReference>
<dbReference type="Gene3D" id="2.60.40.10">
    <property type="entry name" value="Immunoglobulins"/>
    <property type="match status" value="2"/>
</dbReference>
<dbReference type="SUPFAM" id="SSF49410">
    <property type="entry name" value="Alpha-macroglobulin receptor domain"/>
    <property type="match status" value="1"/>
</dbReference>
<reference evidence="13 14" key="1">
    <citation type="submission" date="2021-07" db="EMBL/GenBank/DDBJ databases">
        <authorList>
            <person name="Imarazene B."/>
            <person name="Zahm M."/>
            <person name="Klopp C."/>
            <person name="Cabau C."/>
            <person name="Beille S."/>
            <person name="Jouanno E."/>
            <person name="Castinel A."/>
            <person name="Lluch J."/>
            <person name="Gil L."/>
            <person name="Kuchtly C."/>
            <person name="Lopez Roques C."/>
            <person name="Donnadieu C."/>
            <person name="Parrinello H."/>
            <person name="Journot L."/>
            <person name="Du K."/>
            <person name="Schartl M."/>
            <person name="Retaux S."/>
            <person name="Guiguen Y."/>
        </authorList>
    </citation>
    <scope>NUCLEOTIDE SEQUENCE [LARGE SCALE GENOMIC DNA]</scope>
    <source>
        <strain evidence="13">Pach_M1</strain>
        <tissue evidence="13">Testis</tissue>
    </source>
</reference>
<evidence type="ECO:0000259" key="12">
    <source>
        <dbReference type="PROSITE" id="PS50189"/>
    </source>
</evidence>
<comment type="similarity">
    <text evidence="2">Belongs to the protease inhibitor I39 (alpha-2-macroglobulin) family.</text>
</comment>
<dbReference type="Pfam" id="PF01821">
    <property type="entry name" value="ANATO"/>
    <property type="match status" value="1"/>
</dbReference>
<dbReference type="Gene3D" id="2.60.40.1940">
    <property type="match status" value="1"/>
</dbReference>
<comment type="subcellular location">
    <subcellularLocation>
        <location evidence="1">Secreted</location>
    </subcellularLocation>
</comment>
<evidence type="ECO:0000256" key="6">
    <source>
        <dbReference type="ARBA" id="ARBA00022900"/>
    </source>
</evidence>
<keyword evidence="7" id="KW-0882">Thioester bond</keyword>
<proteinExistence type="inferred from homology"/>
<keyword evidence="3" id="KW-0964">Secreted</keyword>
<dbReference type="InterPro" id="IPR018933">
    <property type="entry name" value="Netrin_module_non-TIMP"/>
</dbReference>
<dbReference type="SUPFAM" id="SSF47686">
    <property type="entry name" value="Anaphylotoxins (complement system)"/>
    <property type="match status" value="1"/>
</dbReference>
<dbReference type="EMBL" id="JAICCE010000006">
    <property type="protein sequence ID" value="KAG9276091.1"/>
    <property type="molecule type" value="Genomic_DNA"/>
</dbReference>
<keyword evidence="4" id="KW-0646">Protease inhibitor</keyword>
<organism evidence="13 14">
    <name type="scientific">Astyanax mexicanus</name>
    <name type="common">Blind cave fish</name>
    <name type="synonym">Astyanax fasciatus mexicanus</name>
    <dbReference type="NCBI Taxonomy" id="7994"/>
    <lineage>
        <taxon>Eukaryota</taxon>
        <taxon>Metazoa</taxon>
        <taxon>Chordata</taxon>
        <taxon>Craniata</taxon>
        <taxon>Vertebrata</taxon>
        <taxon>Euteleostomi</taxon>
        <taxon>Actinopterygii</taxon>
        <taxon>Neopterygii</taxon>
        <taxon>Teleostei</taxon>
        <taxon>Ostariophysi</taxon>
        <taxon>Characiformes</taxon>
        <taxon>Characoidei</taxon>
        <taxon>Acestrorhamphidae</taxon>
        <taxon>Acestrorhamphinae</taxon>
        <taxon>Astyanax</taxon>
    </lineage>
</organism>
<dbReference type="PROSITE" id="PS00477">
    <property type="entry name" value="ALPHA_2_MACROGLOBULIN"/>
    <property type="match status" value="1"/>
</dbReference>
<dbReference type="GO" id="GO:0005615">
    <property type="term" value="C:extracellular space"/>
    <property type="evidence" value="ECO:0007669"/>
    <property type="project" value="InterPro"/>
</dbReference>
<sequence length="1644" mass="183764">MGSQLDLLLLLTSAFTTNLVSADRFMVVAPSVFHVGVKETVLVQVGKALLNKPVTCYLEQEVKRVLMSEKKTVQITQKGQFRELNLQVTTDKVTELQSTNGEPPYLNLVCDVGEKERQITRVLVSQHRGYIFIQTDQPIYNPTQLVQYRVFVLNHAMRPTSGNIHIHLINAEENTIKKMLLKVEDGIISKDFRIPDISLPGVWKIKAFLSGDEKNATVREFKVQKFVLPSFSVSIKPASDYLLLQKNLKSTPEESFILSIDASYSYGKKISGGFHCRFGVRPDGSNDINFIKGLEKTGPVRDGEAEVSLKLSDVWLKVQSVIGEDLPVEGSHFYIAVTVTDRISGEIQETEMFLPIESQRYLVDLSRTRSHYIPQMPLDVVVVVRTANGLPAANVQLKIEMANTAENSVNRITDQEGTAVSPFNLNQSPSFATVEVTVDGIKSTKKILPATSPTNSFLYININNRVIPQEHSLGVVFSVVNGKPEDNHIYYMVVSKGAVVNSGSLEAKNVLTKTNILFSPNMIPSFRLIGYYYHSDGELVADSVWVDVEDACEGMLKVTEDDVSNSYIPGTFIPLKIDVGKQRARVALLTVDKAIYALNAQNKLTPKQVFTSMQSYDLGCSYGGGVNTAAVFNDAGLAFISDSKTIKSQMRKGFGCESGFRRQRRAIDLQKELHEKESKFSDRVLQKCCRHGLVVIPMQLSCEERKSRIGQGKSRECVEAFLECCQFAVKLREKKRQEEMWSGHGRTAATSTIEDFFDNHVQEIRTYFPPSFEFKVIEVNNKALAVNMKQVEGLCSPGAQSSAFYINITVGAGSSETVTFSAVPLKEGKIPILIRLYDRDNEFGVDAIEKTLLVMTEGVEIRKEESCLINLDGKSVTTRTIDGMFPNMTVPDSAKNLFIRLEDEAFGVAAAMPLLSPSNVEKLIRAPFGCAEQTMIMMSPTALSIRYLDSSNHWLELPAGIRDTALDYLEKAYDRILSFKKDDGSYGAWKHYPTSHWLTALVVKVLSLVAECELSTKSQQQIVSQKEIRDPVKYLIKTQNKDGSFSDPHPVIHREMQGGIGGVEQDASLTAFITIALNHSLPYLETETDIVKEAISRATAFLFSRVDDLQRPFAVAITAYCLSTCLTDRKQAEPAWTKLQSLATQVGECKVWKANEDMRLVGEGRGYLVPATVALTVETTAYALLTALAWGNQSEAKAAACFLSSQENYEGGFKSTQDTIMALEALSEYGIHKTESTPPLVTVQFTTPAGRSEREELVLNTKGEKVEVELQRLLGGDITAKFSGKGEAKFKVVKAYYDFDHSSNCNNLSISVTVQGKVEYTAQVTENYDYDYQSDTPKEREEAELPQSSIEWFDVRSRRRRDTRQSSEDTLVYRVCVSHSQELSGMSIADITLLSGFEPNTDDLDKLKDLADTYISHYEVSQGRVLLYFNKIHNANDCIVFEAVQKVPVGLVQPAPASFYDYYEPDRRCSVFYSAPKRSKLVSVICSEDVCQCAERGCFTEKKTFESKIKKEERFKHACYQPVMDYGLVVTVKSQEEKGNFQLFYTTVDEVLRSKSNTLNEGVIQVFAKRKHCKGQLETNHTYLIMGKDASSTASRGPTQYLLDSNTWVEQEPKPDKCKASVYKLLCKGFKDFLKKYQTDGCAQ</sequence>
<dbReference type="InterPro" id="IPR019742">
    <property type="entry name" value="MacrogloblnA2_CS"/>
</dbReference>
<dbReference type="Pfam" id="PF07677">
    <property type="entry name" value="A2M_recep"/>
    <property type="match status" value="1"/>
</dbReference>
<dbReference type="SMART" id="SM01419">
    <property type="entry name" value="Thiol-ester_cl"/>
    <property type="match status" value="1"/>
</dbReference>
<dbReference type="PROSITE" id="PS01178">
    <property type="entry name" value="ANAPHYLATOXIN_2"/>
    <property type="match status" value="1"/>
</dbReference>
<dbReference type="SUPFAM" id="SSF50242">
    <property type="entry name" value="TIMP-like"/>
    <property type="match status" value="1"/>
</dbReference>
<gene>
    <name evidence="13" type="primary">C4</name>
    <name evidence="13" type="ORF">AMEX_G8358</name>
</gene>
<dbReference type="FunFam" id="2.60.40.690:FF:000002">
    <property type="entry name" value="Complement C4 isoform-A"/>
    <property type="match status" value="1"/>
</dbReference>
<dbReference type="Pfam" id="PF07678">
    <property type="entry name" value="TED_complement"/>
    <property type="match status" value="1"/>
</dbReference>
<dbReference type="GO" id="GO:0006956">
    <property type="term" value="P:complement activation"/>
    <property type="evidence" value="ECO:0007669"/>
    <property type="project" value="TreeGrafter"/>
</dbReference>
<dbReference type="InterPro" id="IPR008930">
    <property type="entry name" value="Terpenoid_cyclase/PrenylTrfase"/>
</dbReference>
<dbReference type="InterPro" id="IPR036595">
    <property type="entry name" value="A-macroglobulin_rcpt-bd_sf"/>
</dbReference>
<dbReference type="InterPro" id="IPR002890">
    <property type="entry name" value="MG2"/>
</dbReference>
<accession>A0A8T2M538</accession>
<dbReference type="Pfam" id="PF01759">
    <property type="entry name" value="NTR"/>
    <property type="match status" value="1"/>
</dbReference>
<dbReference type="Pfam" id="PF07703">
    <property type="entry name" value="A2M_BRD"/>
    <property type="match status" value="1"/>
</dbReference>
<evidence type="ECO:0000313" key="14">
    <source>
        <dbReference type="Proteomes" id="UP000752171"/>
    </source>
</evidence>
<dbReference type="InterPro" id="IPR041555">
    <property type="entry name" value="MG3"/>
</dbReference>
<dbReference type="Pfam" id="PF01835">
    <property type="entry name" value="MG2"/>
    <property type="match status" value="1"/>
</dbReference>
<dbReference type="FunFam" id="2.60.40.1930:FF:000001">
    <property type="entry name" value="CD109 isoform 3"/>
    <property type="match status" value="1"/>
</dbReference>
<evidence type="ECO:0000256" key="10">
    <source>
        <dbReference type="SAM" id="SignalP"/>
    </source>
</evidence>
<evidence type="ECO:0000256" key="4">
    <source>
        <dbReference type="ARBA" id="ARBA00022690"/>
    </source>
</evidence>
<dbReference type="InterPro" id="IPR018081">
    <property type="entry name" value="Anaphylatoxin_comp_syst"/>
</dbReference>
<evidence type="ECO:0000256" key="8">
    <source>
        <dbReference type="ARBA" id="ARBA00023157"/>
    </source>
</evidence>
<dbReference type="SMART" id="SM01359">
    <property type="entry name" value="A2M_N_2"/>
    <property type="match status" value="1"/>
</dbReference>
<dbReference type="Pfam" id="PF17791">
    <property type="entry name" value="MG3"/>
    <property type="match status" value="1"/>
</dbReference>
<dbReference type="Gene3D" id="2.60.40.1930">
    <property type="match status" value="3"/>
</dbReference>
<dbReference type="CDD" id="cd00017">
    <property type="entry name" value="ANATO"/>
    <property type="match status" value="1"/>
</dbReference>
<protein>
    <submittedName>
        <fullName evidence="13">Complement C4</fullName>
    </submittedName>
</protein>
<feature type="domain" description="Anaphylatoxin-like" evidence="11">
    <location>
        <begin position="688"/>
        <end position="725"/>
    </location>
</feature>
<feature type="chain" id="PRO_5035722852" evidence="10">
    <location>
        <begin position="23"/>
        <end position="1644"/>
    </location>
</feature>